<reference evidence="2 3" key="1">
    <citation type="submission" date="2019-09" db="EMBL/GenBank/DDBJ databases">
        <title>Distinct polysaccharide growth profiles of human intestinal Prevotella copri isolates.</title>
        <authorList>
            <person name="Fehlner-Peach H."/>
            <person name="Magnabosco C."/>
            <person name="Raghavan V."/>
            <person name="Scher J.U."/>
            <person name="Tett A."/>
            <person name="Cox L.M."/>
            <person name="Gottsegen C."/>
            <person name="Watters A."/>
            <person name="Wiltshire- Gordon J.D."/>
            <person name="Segata N."/>
            <person name="Bonneau R."/>
            <person name="Littman D.R."/>
        </authorList>
    </citation>
    <scope>NUCLEOTIDE SEQUENCE [LARGE SCALE GENOMIC DNA]</scope>
    <source>
        <strain evidence="3">iAA917</strain>
    </source>
</reference>
<accession>A0A6G1VS77</accession>
<dbReference type="GO" id="GO:0008641">
    <property type="term" value="F:ubiquitin-like modifier activating enzyme activity"/>
    <property type="evidence" value="ECO:0007669"/>
    <property type="project" value="InterPro"/>
</dbReference>
<evidence type="ECO:0000313" key="3">
    <source>
        <dbReference type="Proteomes" id="UP000477980"/>
    </source>
</evidence>
<dbReference type="OrthoDB" id="1289964at2"/>
<gene>
    <name evidence="2" type="ORF">F7D25_13650</name>
</gene>
<dbReference type="AlphaFoldDB" id="A0A6G1VS77"/>
<dbReference type="GO" id="GO:0061504">
    <property type="term" value="P:cyclic threonylcarbamoyladenosine biosynthetic process"/>
    <property type="evidence" value="ECO:0007669"/>
    <property type="project" value="TreeGrafter"/>
</dbReference>
<dbReference type="InterPro" id="IPR000594">
    <property type="entry name" value="ThiF_NAD_FAD-bd"/>
</dbReference>
<proteinExistence type="predicted"/>
<dbReference type="InterPro" id="IPR035985">
    <property type="entry name" value="Ubiquitin-activating_enz"/>
</dbReference>
<dbReference type="Proteomes" id="UP000477980">
    <property type="component" value="Unassembled WGS sequence"/>
</dbReference>
<organism evidence="2 3">
    <name type="scientific">Segatella copri</name>
    <dbReference type="NCBI Taxonomy" id="165179"/>
    <lineage>
        <taxon>Bacteria</taxon>
        <taxon>Pseudomonadati</taxon>
        <taxon>Bacteroidota</taxon>
        <taxon>Bacteroidia</taxon>
        <taxon>Bacteroidales</taxon>
        <taxon>Prevotellaceae</taxon>
        <taxon>Segatella</taxon>
    </lineage>
</organism>
<dbReference type="Gene3D" id="3.40.50.720">
    <property type="entry name" value="NAD(P)-binding Rossmann-like Domain"/>
    <property type="match status" value="1"/>
</dbReference>
<feature type="domain" description="THIF-type NAD/FAD binding fold" evidence="1">
    <location>
        <begin position="404"/>
        <end position="546"/>
    </location>
</feature>
<dbReference type="InterPro" id="IPR045886">
    <property type="entry name" value="ThiF/MoeB/HesA"/>
</dbReference>
<dbReference type="RefSeq" id="WP_153090924.1">
    <property type="nucleotide sequence ID" value="NZ_VZAH01000140.1"/>
</dbReference>
<comment type="caution">
    <text evidence="2">The sequence shown here is derived from an EMBL/GenBank/DDBJ whole genome shotgun (WGS) entry which is preliminary data.</text>
</comment>
<name>A0A6G1VS77_9BACT</name>
<dbReference type="EMBL" id="VZAH01000140">
    <property type="protein sequence ID" value="MQP15424.1"/>
    <property type="molecule type" value="Genomic_DNA"/>
</dbReference>
<dbReference type="Pfam" id="PF00899">
    <property type="entry name" value="ThiF"/>
    <property type="match status" value="1"/>
</dbReference>
<evidence type="ECO:0000313" key="2">
    <source>
        <dbReference type="EMBL" id="MQP15424.1"/>
    </source>
</evidence>
<dbReference type="PANTHER" id="PTHR43267:SF1">
    <property type="entry name" value="TRNA THREONYLCARBAMOYLADENOSINE DEHYDRATASE"/>
    <property type="match status" value="1"/>
</dbReference>
<evidence type="ECO:0000259" key="1">
    <source>
        <dbReference type="Pfam" id="PF00899"/>
    </source>
</evidence>
<sequence>MEFKYKDADFYNAYCEQLEDFILLEYFEDMKENYVGKLLAKNTIHRLELIVRIPKTFPHNKLYFYTSSLYGYPHLIPCLESFGRSWFCLNSAFAETTRGQLDEEFDRLRGWIKEQMRSELPPIIADVNTRRALSVFNTYAKGNTDEMNELNAAKEDLIFVGDVWKNVVNERDGYLNCVKQQNGKYVVYDGTETKDKLPFVIVNHQPKDFHSFASFVDEFGWSDELCEKLLPNFNWGEKKSEGKFICKEGNEPYTEHPRKENIETDYRYLCQQLEHKDIPGKYKIVIRERLRTFVKDSCNACDRKGMFSTNMDEYEDYGFDPDEANKRYNFSLHCFALGVIDDGKLNWYLIYAQQCNVKYEELSFDFGRYEYWTKHVQDIPLNTSIAKRIKQDEFYGRGCLASGLINKKILLIGLGAIGSFLAETLVRGGIRDITLSDGDYVEAGNLCRASFEMNSIGDSKASALADKLERISPFCAVKQEGEWDENGLFLCDYKYGEFYGNVNYNSQEKFLEEIEKYDLIIDCTASNELLHFLSYAVKLPTQLISVCITNHAKDCLFLSNTNGNVFEQRKHVLAKIEQDTDNFYVAGTGCYSPTFLATASDMLPFTNLVVRKINKSLANTMPITSTVWHYQKDSILAESVYTYMMIENGAIRLVVLQSVIDSIRQSVIFEDGQIGVLMGGYSSDGTHIFVTHAVSMHDIEKDMGKIKNVSQNVLDYIGNVCVSKDIGKHLPLLSQIATDNHVNTNNPLLAQLNEDGSVAFYLLIEKELVPFVVNNTVC</sequence>
<dbReference type="SUPFAM" id="SSF69572">
    <property type="entry name" value="Activating enzymes of the ubiquitin-like proteins"/>
    <property type="match status" value="1"/>
</dbReference>
<protein>
    <recommendedName>
        <fullName evidence="1">THIF-type NAD/FAD binding fold domain-containing protein</fullName>
    </recommendedName>
</protein>
<dbReference type="GO" id="GO:0061503">
    <property type="term" value="F:tRNA threonylcarbamoyladenosine dehydratase"/>
    <property type="evidence" value="ECO:0007669"/>
    <property type="project" value="TreeGrafter"/>
</dbReference>
<dbReference type="PANTHER" id="PTHR43267">
    <property type="entry name" value="TRNA THREONYLCARBAMOYLADENOSINE DEHYDRATASE"/>
    <property type="match status" value="1"/>
</dbReference>